<feature type="compositionally biased region" description="Polar residues" evidence="1">
    <location>
        <begin position="438"/>
        <end position="450"/>
    </location>
</feature>
<dbReference type="InterPro" id="IPR012337">
    <property type="entry name" value="RNaseH-like_sf"/>
</dbReference>
<evidence type="ECO:0000313" key="2">
    <source>
        <dbReference type="EMBL" id="POW06459.1"/>
    </source>
</evidence>
<proteinExistence type="predicted"/>
<feature type="compositionally biased region" description="Polar residues" evidence="1">
    <location>
        <begin position="218"/>
        <end position="233"/>
    </location>
</feature>
<dbReference type="EMBL" id="PKSL01000086">
    <property type="protein sequence ID" value="POW06459.1"/>
    <property type="molecule type" value="Genomic_DNA"/>
</dbReference>
<dbReference type="PANTHER" id="PTHR47501:SF5">
    <property type="entry name" value="HAT C-TERMINAL DIMERISATION DOMAIN-CONTAINING PROTEIN"/>
    <property type="match status" value="1"/>
</dbReference>
<protein>
    <recommendedName>
        <fullName evidence="4">HAT C-terminal dimerisation domain-containing protein</fullName>
    </recommendedName>
</protein>
<keyword evidence="3" id="KW-1185">Reference proteome</keyword>
<feature type="region of interest" description="Disordered" evidence="1">
    <location>
        <begin position="788"/>
        <end position="814"/>
    </location>
</feature>
<feature type="region of interest" description="Disordered" evidence="1">
    <location>
        <begin position="91"/>
        <end position="234"/>
    </location>
</feature>
<dbReference type="SUPFAM" id="SSF53098">
    <property type="entry name" value="Ribonuclease H-like"/>
    <property type="match status" value="1"/>
</dbReference>
<evidence type="ECO:0000313" key="3">
    <source>
        <dbReference type="Proteomes" id="UP000239156"/>
    </source>
</evidence>
<dbReference type="PANTHER" id="PTHR47501">
    <property type="entry name" value="TRANSPOSASE-RELATED"/>
    <property type="match status" value="1"/>
</dbReference>
<dbReference type="AlphaFoldDB" id="A0A2S4VAA0"/>
<dbReference type="VEuPathDB" id="FungiDB:PSTT_08993"/>
<feature type="region of interest" description="Disordered" evidence="1">
    <location>
        <begin position="420"/>
        <end position="450"/>
    </location>
</feature>
<organism evidence="2 3">
    <name type="scientific">Puccinia striiformis</name>
    <dbReference type="NCBI Taxonomy" id="27350"/>
    <lineage>
        <taxon>Eukaryota</taxon>
        <taxon>Fungi</taxon>
        <taxon>Dikarya</taxon>
        <taxon>Basidiomycota</taxon>
        <taxon>Pucciniomycotina</taxon>
        <taxon>Pucciniomycetes</taxon>
        <taxon>Pucciniales</taxon>
        <taxon>Pucciniaceae</taxon>
        <taxon>Puccinia</taxon>
    </lineage>
</organism>
<feature type="compositionally biased region" description="Polar residues" evidence="1">
    <location>
        <begin position="177"/>
        <end position="196"/>
    </location>
</feature>
<gene>
    <name evidence="2" type="ORF">PSTT_08993</name>
</gene>
<dbReference type="VEuPathDB" id="FungiDB:PSHT_10438"/>
<evidence type="ECO:0000256" key="1">
    <source>
        <dbReference type="SAM" id="MobiDB-lite"/>
    </source>
</evidence>
<accession>A0A2S4VAA0</accession>
<sequence length="892" mass="100598">MLSQIQFKDKALKVLQAAFKDYSTKCPVKSKAKSSSTGSDPVPKNKEKVYLLQNYKKTSKPTPNSEITTYLQMPKPPFDKYMIKWWKQRSDRPFPSSQHKPSIPPCPSTSPTAAHGASDHGAWRTYHHVPSTPPNTSNDPLDIPQSSRRESSRLRTPISRPGFIATQSDSRRALPSRATQPRQRATISNRGTSPAEETSDNIVPVEDSNTDSSRPRRTANQSALPGKVTQVSKRTGRQIEIDLAQDSDNENSQGPNQTSVTDAYACRWCDKEVKASDRSKYNLKAHRDGANYKSTHKKPCAGRSKAIRSGCSLPPTPAELTAAKAQSAPNQPGTIVAYTTRGRFDNSTMIKILIIWLIRQSLPWLRMEDFHLRLAFDHAIITSQLPSRVWAATHAHRLLMEQRSQVIKLIKASDVRFLSSQTSGQPREATRHSLGLPSATSTNSGTLTTDSGSNNFTIAKGLSAQFRSFDSSTWDVASNHHRCICHVIALILGAGLKELQLSKMMVRAEKTDNPFPSTLLATIVEEDETKTSEEIVEVIADGSDDEEIDPIDAEEAVCEPGWEGNEEDEVCRLGPVRHRFHITQDRLHMSQNCLESTEAGRMEVMGWQARIHWTGGHRRVWEKVEYCLRQPTACVIKQLLENESDKCGGRTSAKNFFNSYELSLREWEDVNSLNQVLKEFLEMTKRLEGDGPSLPMVLYEYVRLLDSLEKKKRAAESTALERMFYPMIVITKKYLNLAVTCDTVIMATFLHPAWRMMPFTNRFKAHLTQITNLVSRIFGERDELLKSLQPNPAPPKGTQSEINTSPNDSDSDGDAFNYYPTNGDTIDINTELKRYNNGDFPLDKKGCVLGWWKIHCKTSRLWRHWPGITLHVPPAQRVWNNILGSRRRVCNW</sequence>
<name>A0A2S4VAA0_9BASI</name>
<reference evidence="2" key="1">
    <citation type="submission" date="2017-12" db="EMBL/GenBank/DDBJ databases">
        <title>Gene loss provides genomic basis for host adaptation in cereal stripe rust fungi.</title>
        <authorList>
            <person name="Xia C."/>
        </authorList>
    </citation>
    <scope>NUCLEOTIDE SEQUENCE [LARGE SCALE GENOMIC DNA]</scope>
    <source>
        <strain evidence="2">93-210</strain>
    </source>
</reference>
<feature type="compositionally biased region" description="Polar residues" evidence="1">
    <location>
        <begin position="797"/>
        <end position="808"/>
    </location>
</feature>
<dbReference type="Proteomes" id="UP000239156">
    <property type="component" value="Unassembled WGS sequence"/>
</dbReference>
<evidence type="ECO:0008006" key="4">
    <source>
        <dbReference type="Google" id="ProtNLM"/>
    </source>
</evidence>
<feature type="region of interest" description="Disordered" evidence="1">
    <location>
        <begin position="25"/>
        <end position="46"/>
    </location>
</feature>
<comment type="caution">
    <text evidence="2">The sequence shown here is derived from an EMBL/GenBank/DDBJ whole genome shotgun (WGS) entry which is preliminary data.</text>
</comment>